<dbReference type="Gene3D" id="3.90.550.10">
    <property type="entry name" value="Spore Coat Polysaccharide Biosynthesis Protein SpsA, Chain A"/>
    <property type="match status" value="1"/>
</dbReference>
<sequence>MTGNKVSAAIVTYNRLELLKESLAAVLNQTDYLSHVIVINNMSNDGTEEYLNSLDDDRLVVFHSQENLGGAGGFNQAVRMFMTDTEDDFVWLMDDDTIAQPDALKYMVDFANANAPVGFVNSLVRWGSLDGRPSWMNVQGPRVFAWPMHLNDVENPGIEVVNSSFVSVMIPREIVEMVGLPQKEYFIWGDDIEYTNRIADIHRGYTATRSVVVHKSKENTMPGDIVREEDENRLWRYEYEFRNRMLTARRIKKRDMLNVAKAGIRFDLRAVLLAKGVKFRLKKAGMIIKGTWRGFFFNPEIQFVPGMKNYDVRSINDLLNARYLANPTKRITLDEEMDIVDNGKLSDYAGKNAKVDAFLDQIEADKQARIAADQKKSN</sequence>
<dbReference type="InterPro" id="IPR001173">
    <property type="entry name" value="Glyco_trans_2-like"/>
</dbReference>
<organism evidence="6 7">
    <name type="scientific">Weissella confusa</name>
    <name type="common">Lactobacillus confusus</name>
    <dbReference type="NCBI Taxonomy" id="1583"/>
    <lineage>
        <taxon>Bacteria</taxon>
        <taxon>Bacillati</taxon>
        <taxon>Bacillota</taxon>
        <taxon>Bacilli</taxon>
        <taxon>Lactobacillales</taxon>
        <taxon>Lactobacillaceae</taxon>
        <taxon>Weissella</taxon>
    </lineage>
</organism>
<dbReference type="SUPFAM" id="SSF53448">
    <property type="entry name" value="Nucleotide-diphospho-sugar transferases"/>
    <property type="match status" value="1"/>
</dbReference>
<evidence type="ECO:0000256" key="3">
    <source>
        <dbReference type="ARBA" id="ARBA00022676"/>
    </source>
</evidence>
<dbReference type="AlphaFoldDB" id="A0A3R6CH66"/>
<evidence type="ECO:0000313" key="7">
    <source>
        <dbReference type="Proteomes" id="UP000650485"/>
    </source>
</evidence>
<keyword evidence="3" id="KW-0328">Glycosyltransferase</keyword>
<dbReference type="EMBL" id="JACSZT010000020">
    <property type="protein sequence ID" value="MBC6499551.1"/>
    <property type="molecule type" value="Genomic_DNA"/>
</dbReference>
<protein>
    <submittedName>
        <fullName evidence="6">Glycosyltransferase family 2 protein</fullName>
    </submittedName>
</protein>
<name>A0A3R6CH66_WEICO</name>
<keyword evidence="4" id="KW-0808">Transferase</keyword>
<evidence type="ECO:0000256" key="2">
    <source>
        <dbReference type="ARBA" id="ARBA00006739"/>
    </source>
</evidence>
<dbReference type="Proteomes" id="UP000650485">
    <property type="component" value="Unassembled WGS sequence"/>
</dbReference>
<comment type="pathway">
    <text evidence="1">Cell wall biogenesis; cell wall polysaccharide biosynthesis.</text>
</comment>
<feature type="domain" description="Glycosyltransferase 2-like" evidence="5">
    <location>
        <begin position="7"/>
        <end position="127"/>
    </location>
</feature>
<evidence type="ECO:0000259" key="5">
    <source>
        <dbReference type="Pfam" id="PF00535"/>
    </source>
</evidence>
<evidence type="ECO:0000256" key="1">
    <source>
        <dbReference type="ARBA" id="ARBA00004776"/>
    </source>
</evidence>
<gene>
    <name evidence="6" type="ORF">H7R52_15605</name>
</gene>
<dbReference type="InterPro" id="IPR029044">
    <property type="entry name" value="Nucleotide-diphossugar_trans"/>
</dbReference>
<accession>A0A3R6CH66</accession>
<dbReference type="PANTHER" id="PTHR43179:SF12">
    <property type="entry name" value="GALACTOFURANOSYLTRANSFERASE GLFT2"/>
    <property type="match status" value="1"/>
</dbReference>
<dbReference type="RefSeq" id="WP_118703900.1">
    <property type="nucleotide sequence ID" value="NZ_CABJBN010000002.1"/>
</dbReference>
<comment type="similarity">
    <text evidence="2">Belongs to the glycosyltransferase 2 family.</text>
</comment>
<reference evidence="6" key="1">
    <citation type="submission" date="2020-08" db="EMBL/GenBank/DDBJ databases">
        <title>Complete genome sequence of Weissella confusa strain FS54 provides insights into metabolic potential.</title>
        <authorList>
            <person name="Fhoula I."/>
            <person name="Najjari A."/>
            <person name="Lekired A."/>
            <person name="Bessrour-Aouam N."/>
            <person name="Jaballah S."/>
            <person name="Klibi N."/>
            <person name="Ouzari H.-I."/>
        </authorList>
    </citation>
    <scope>NUCLEOTIDE SEQUENCE</scope>
    <source>
        <strain evidence="6">FS54</strain>
    </source>
</reference>
<evidence type="ECO:0000313" key="6">
    <source>
        <dbReference type="EMBL" id="MBC6499551.1"/>
    </source>
</evidence>
<dbReference type="GO" id="GO:0016757">
    <property type="term" value="F:glycosyltransferase activity"/>
    <property type="evidence" value="ECO:0007669"/>
    <property type="project" value="UniProtKB-KW"/>
</dbReference>
<proteinExistence type="inferred from homology"/>
<evidence type="ECO:0000256" key="4">
    <source>
        <dbReference type="ARBA" id="ARBA00022679"/>
    </source>
</evidence>
<dbReference type="Pfam" id="PF00535">
    <property type="entry name" value="Glycos_transf_2"/>
    <property type="match status" value="1"/>
</dbReference>
<dbReference type="CDD" id="cd04185">
    <property type="entry name" value="GT_2_like_b"/>
    <property type="match status" value="1"/>
</dbReference>
<dbReference type="PANTHER" id="PTHR43179">
    <property type="entry name" value="RHAMNOSYLTRANSFERASE WBBL"/>
    <property type="match status" value="1"/>
</dbReference>
<comment type="caution">
    <text evidence="6">The sequence shown here is derived from an EMBL/GenBank/DDBJ whole genome shotgun (WGS) entry which is preliminary data.</text>
</comment>